<organism evidence="3 4">
    <name type="scientific">Amycolatopsis mediterranei (strain U-32)</name>
    <dbReference type="NCBI Taxonomy" id="749927"/>
    <lineage>
        <taxon>Bacteria</taxon>
        <taxon>Bacillati</taxon>
        <taxon>Actinomycetota</taxon>
        <taxon>Actinomycetes</taxon>
        <taxon>Pseudonocardiales</taxon>
        <taxon>Pseudonocardiaceae</taxon>
        <taxon>Amycolatopsis</taxon>
    </lineage>
</organism>
<dbReference type="GeneID" id="92876878"/>
<reference evidence="3 4" key="1">
    <citation type="journal article" date="2010" name="Cell Res.">
        <title>Complete genome sequence of the rifamycin SV-producing Amycolatopsis mediterranei U32 revealed its genetic characteristics in phylogeny and metabolism.</title>
        <authorList>
            <person name="Zhao W."/>
            <person name="Zhong Y."/>
            <person name="Yuan H."/>
            <person name="Wang J."/>
            <person name="Zheng H."/>
            <person name="Wang Y."/>
            <person name="Cen X."/>
            <person name="Xu F."/>
            <person name="Bai J."/>
            <person name="Han X."/>
            <person name="Lu G."/>
            <person name="Zhu Y."/>
            <person name="Shao Z."/>
            <person name="Yan H."/>
            <person name="Li C."/>
            <person name="Peng N."/>
            <person name="Zhang Z."/>
            <person name="Zhang Y."/>
            <person name="Lin W."/>
            <person name="Fan Y."/>
            <person name="Qin Z."/>
            <person name="Hu Y."/>
            <person name="Zhu B."/>
            <person name="Wang S."/>
            <person name="Ding X."/>
            <person name="Zhao G.P."/>
        </authorList>
    </citation>
    <scope>NUCLEOTIDE SEQUENCE [LARGE SCALE GENOMIC DNA]</scope>
    <source>
        <strain evidence="4">U-32</strain>
    </source>
</reference>
<feature type="region of interest" description="Disordered" evidence="1">
    <location>
        <begin position="20"/>
        <end position="41"/>
    </location>
</feature>
<dbReference type="HOGENOM" id="CLU_1192783_0_0_11"/>
<sequence length="232" mass="24836">MTDLERKLAETLREQAGEVTPNLDAAWAEQQRRQQRRPRRRRAAVWGAPLAAVLVVLTSVLLATQVNTGQAPPPAAHPGEPLVLPKPEYLTLSALQVTDTPAVITTFAGQSNTWSTYVFTATVAGAPRFCLAAVPRGDQLIPDAPQYGTKSPLCMPIADRGDLLAGYVGEDGGPLPAGKAVYVVDPRRRADLRLFDAAGNLSQPQSDANVGDYLAYLTDVNPGSPPVRFEVS</sequence>
<evidence type="ECO:0000313" key="4">
    <source>
        <dbReference type="Proteomes" id="UP000000328"/>
    </source>
</evidence>
<gene>
    <name evidence="3" type="ordered locus">AMED_9282</name>
</gene>
<evidence type="ECO:0000256" key="1">
    <source>
        <dbReference type="SAM" id="MobiDB-lite"/>
    </source>
</evidence>
<accession>A0A0H3DJD0</accession>
<dbReference type="RefSeq" id="WP_013230988.1">
    <property type="nucleotide sequence ID" value="NC_014318.1"/>
</dbReference>
<dbReference type="OrthoDB" id="3620720at2"/>
<keyword evidence="2" id="KW-0812">Transmembrane</keyword>
<feature type="transmembrane region" description="Helical" evidence="2">
    <location>
        <begin position="43"/>
        <end position="63"/>
    </location>
</feature>
<dbReference type="PATRIC" id="fig|749927.5.peg.9634"/>
<evidence type="ECO:0000256" key="2">
    <source>
        <dbReference type="SAM" id="Phobius"/>
    </source>
</evidence>
<proteinExistence type="predicted"/>
<keyword evidence="2" id="KW-0472">Membrane</keyword>
<name>A0A0H3DJD0_AMYMU</name>
<dbReference type="AlphaFoldDB" id="A0A0H3DJD0"/>
<dbReference type="EMBL" id="CP002000">
    <property type="protein sequence ID" value="ADJ50970.1"/>
    <property type="molecule type" value="Genomic_DNA"/>
</dbReference>
<protein>
    <submittedName>
        <fullName evidence="3">Uncharacterized protein</fullName>
    </submittedName>
</protein>
<dbReference type="Proteomes" id="UP000000328">
    <property type="component" value="Chromosome"/>
</dbReference>
<dbReference type="KEGG" id="amd:AMED_9282"/>
<keyword evidence="2" id="KW-1133">Transmembrane helix</keyword>
<evidence type="ECO:0000313" key="3">
    <source>
        <dbReference type="EMBL" id="ADJ50970.1"/>
    </source>
</evidence>